<feature type="compositionally biased region" description="Low complexity" evidence="1">
    <location>
        <begin position="53"/>
        <end position="64"/>
    </location>
</feature>
<feature type="region of interest" description="Disordered" evidence="1">
    <location>
        <begin position="26"/>
        <end position="64"/>
    </location>
</feature>
<gene>
    <name evidence="2" type="ORF">DSY98_06930</name>
</gene>
<sequence length="64" mass="7315">MKSNKDVEQTNDEFVNRQLFSLLTNKYQDQGKMKNKFNRQGNRFGSREKSKAKGSAKSSKGTPT</sequence>
<accession>A0A432G4U2</accession>
<proteinExistence type="predicted"/>
<evidence type="ECO:0000313" key="2">
    <source>
        <dbReference type="EMBL" id="RTZ78693.1"/>
    </source>
</evidence>
<evidence type="ECO:0000313" key="3">
    <source>
        <dbReference type="Proteomes" id="UP000286732"/>
    </source>
</evidence>
<reference evidence="2 3" key="1">
    <citation type="submission" date="2018-06" db="EMBL/GenBank/DDBJ databases">
        <title>Combined omics and stable isotope probing to characterize newly discovered Mariana Back-Arc vent microbial communities.</title>
        <authorList>
            <person name="Trembath-Reichert E."/>
            <person name="Huber J.A."/>
        </authorList>
    </citation>
    <scope>NUCLEOTIDE SEQUENCE [LARGE SCALE GENOMIC DNA]</scope>
    <source>
        <strain evidence="2">MAG 63_2</strain>
    </source>
</reference>
<organism evidence="2 3">
    <name type="scientific">SAR324 cluster bacterium</name>
    <dbReference type="NCBI Taxonomy" id="2024889"/>
    <lineage>
        <taxon>Bacteria</taxon>
        <taxon>Deltaproteobacteria</taxon>
        <taxon>SAR324 cluster</taxon>
    </lineage>
</organism>
<protein>
    <submittedName>
        <fullName evidence="2">Uncharacterized protein</fullName>
    </submittedName>
</protein>
<evidence type="ECO:0000256" key="1">
    <source>
        <dbReference type="SAM" id="MobiDB-lite"/>
    </source>
</evidence>
<dbReference type="Proteomes" id="UP000286732">
    <property type="component" value="Unassembled WGS sequence"/>
</dbReference>
<feature type="non-terminal residue" evidence="2">
    <location>
        <position position="64"/>
    </location>
</feature>
<comment type="caution">
    <text evidence="2">The sequence shown here is derived from an EMBL/GenBank/DDBJ whole genome shotgun (WGS) entry which is preliminary data.</text>
</comment>
<dbReference type="AlphaFoldDB" id="A0A432G4U2"/>
<dbReference type="EMBL" id="QNZM01000272">
    <property type="protein sequence ID" value="RTZ78693.1"/>
    <property type="molecule type" value="Genomic_DNA"/>
</dbReference>
<name>A0A432G4U2_9DELT</name>